<dbReference type="Gene3D" id="3.90.1380.10">
    <property type="entry name" value="Threonine synthase, N-terminal domain"/>
    <property type="match status" value="1"/>
</dbReference>
<evidence type="ECO:0000256" key="3">
    <source>
        <dbReference type="ARBA" id="ARBA00022898"/>
    </source>
</evidence>
<dbReference type="EC" id="4.2.3.1" evidence="4"/>
<evidence type="ECO:0000313" key="8">
    <source>
        <dbReference type="EMBL" id="PYG88811.1"/>
    </source>
</evidence>
<dbReference type="GO" id="GO:0004795">
    <property type="term" value="F:threonine synthase activity"/>
    <property type="evidence" value="ECO:0007669"/>
    <property type="project" value="UniProtKB-UniRule"/>
</dbReference>
<dbReference type="GO" id="GO:0009088">
    <property type="term" value="P:threonine biosynthetic process"/>
    <property type="evidence" value="ECO:0007669"/>
    <property type="project" value="UniProtKB-UniRule"/>
</dbReference>
<feature type="domain" description="Threonine synthase N-terminal" evidence="7">
    <location>
        <begin position="3"/>
        <end position="79"/>
    </location>
</feature>
<evidence type="ECO:0000259" key="7">
    <source>
        <dbReference type="Pfam" id="PF14821"/>
    </source>
</evidence>
<name>A0A318XMQ3_9FIRM</name>
<dbReference type="InterPro" id="IPR036052">
    <property type="entry name" value="TrpB-like_PALP_sf"/>
</dbReference>
<evidence type="ECO:0000259" key="6">
    <source>
        <dbReference type="Pfam" id="PF00291"/>
    </source>
</evidence>
<dbReference type="InterPro" id="IPR001926">
    <property type="entry name" value="TrpB-like_PALP"/>
</dbReference>
<dbReference type="RefSeq" id="WP_110461234.1">
    <property type="nucleotide sequence ID" value="NZ_QKMR01000005.1"/>
</dbReference>
<comment type="caution">
    <text evidence="8">The sequence shown here is derived from an EMBL/GenBank/DDBJ whole genome shotgun (WGS) entry which is preliminary data.</text>
</comment>
<dbReference type="OrthoDB" id="9763107at2"/>
<dbReference type="CDD" id="cd01560">
    <property type="entry name" value="Thr-synth_2"/>
    <property type="match status" value="1"/>
</dbReference>
<dbReference type="Pfam" id="PF24857">
    <property type="entry name" value="THR4_C"/>
    <property type="match status" value="1"/>
</dbReference>
<comment type="cofactor">
    <cofactor evidence="1 5">
        <name>pyridoxal 5'-phosphate</name>
        <dbReference type="ChEBI" id="CHEBI:597326"/>
    </cofactor>
</comment>
<dbReference type="Pfam" id="PF14821">
    <property type="entry name" value="Thr_synth_N"/>
    <property type="match status" value="1"/>
</dbReference>
<feature type="modified residue" description="N6-(pyridoxal phosphate)lysine" evidence="5">
    <location>
        <position position="113"/>
    </location>
</feature>
<evidence type="ECO:0000256" key="1">
    <source>
        <dbReference type="ARBA" id="ARBA00001933"/>
    </source>
</evidence>
<dbReference type="Pfam" id="PF00291">
    <property type="entry name" value="PALP"/>
    <property type="match status" value="1"/>
</dbReference>
<dbReference type="NCBIfam" id="TIGR00260">
    <property type="entry name" value="thrC"/>
    <property type="match status" value="1"/>
</dbReference>
<keyword evidence="3 5" id="KW-0663">Pyridoxal phosphate</keyword>
<dbReference type="EMBL" id="QKMR01000005">
    <property type="protein sequence ID" value="PYG88811.1"/>
    <property type="molecule type" value="Genomic_DNA"/>
</dbReference>
<dbReference type="SUPFAM" id="SSF53686">
    <property type="entry name" value="Tryptophan synthase beta subunit-like PLP-dependent enzymes"/>
    <property type="match status" value="1"/>
</dbReference>
<proteinExistence type="inferred from homology"/>
<dbReference type="PANTHER" id="PTHR43515:SF1">
    <property type="entry name" value="THREONINE SYNTHASE-LIKE 1"/>
    <property type="match status" value="1"/>
</dbReference>
<feature type="domain" description="Tryptophan synthase beta chain-like PALP" evidence="6">
    <location>
        <begin position="105"/>
        <end position="325"/>
    </location>
</feature>
<dbReference type="InterPro" id="IPR004450">
    <property type="entry name" value="Thr_synthase-like"/>
</dbReference>
<protein>
    <recommendedName>
        <fullName evidence="4">Threonine synthase</fullName>
        <ecNumber evidence="4">4.2.3.1</ecNumber>
    </recommendedName>
</protein>
<accession>A0A318XMQ3</accession>
<organism evidence="8 9">
    <name type="scientific">Ruminiclostridium sufflavum DSM 19573</name>
    <dbReference type="NCBI Taxonomy" id="1121337"/>
    <lineage>
        <taxon>Bacteria</taxon>
        <taxon>Bacillati</taxon>
        <taxon>Bacillota</taxon>
        <taxon>Clostridia</taxon>
        <taxon>Eubacteriales</taxon>
        <taxon>Oscillospiraceae</taxon>
        <taxon>Ruminiclostridium</taxon>
    </lineage>
</organism>
<dbReference type="GO" id="GO:0005737">
    <property type="term" value="C:cytoplasm"/>
    <property type="evidence" value="ECO:0007669"/>
    <property type="project" value="TreeGrafter"/>
</dbReference>
<evidence type="ECO:0000256" key="4">
    <source>
        <dbReference type="NCBIfam" id="TIGR00260"/>
    </source>
</evidence>
<evidence type="ECO:0000256" key="2">
    <source>
        <dbReference type="ARBA" id="ARBA00005517"/>
    </source>
</evidence>
<sequence length="499" mass="55285">MLYRSTRGKCASVSSAEAIKKGLASDGGLFVPENIIHFDNEQILKISKQSYQERALSILEGYLDDYTASELRDCVSKAYTAQKFETEAIAPLHKLYDSVNILELWHGPTSAFKDMALQILPHFLVKALQKTGENKEIVILVATSGDTGKAALEGFKDVEGTKIIVFFPNQGVSEIQRMQMVTQEGGNTYAIAVNGNFDDAQNGVKKIFGDKDVLKLMEDNGYKFSSANSINWGRLVPQIVYYFSAYADMLKNKEIQVGDKINFVVPTGNFGNILAAYYAMQMGLPVNKLVCASNDNNVLTDFINTGIYNKNRAFKKTLSPSMDILISSNLERLLYLITDGNSGMVSEWMGKLNSEGLYEVDQDTKKKIQNIFWADYSNDSDTLKTIESVYLETGYVLDTHTAVAVDVYDKYVISTSDVTKAVIVSTASPYKFNESVVKAVSGEEAIAGKSEFELLAVLNEKSGLKIPEPLKALKDKPVIHKETCEPAQMVNKVKETLHI</sequence>
<dbReference type="PANTHER" id="PTHR43515">
    <property type="entry name" value="THREONINE SYNTHASE-LIKE 1"/>
    <property type="match status" value="1"/>
</dbReference>
<reference evidence="8 9" key="1">
    <citation type="submission" date="2018-06" db="EMBL/GenBank/DDBJ databases">
        <title>Genomic Encyclopedia of Type Strains, Phase I: the one thousand microbial genomes (KMG-I) project.</title>
        <authorList>
            <person name="Kyrpides N."/>
        </authorList>
    </citation>
    <scope>NUCLEOTIDE SEQUENCE [LARGE SCALE GENOMIC DNA]</scope>
    <source>
        <strain evidence="8 9">DSM 19573</strain>
    </source>
</reference>
<dbReference type="Proteomes" id="UP000248132">
    <property type="component" value="Unassembled WGS sequence"/>
</dbReference>
<dbReference type="InterPro" id="IPR029144">
    <property type="entry name" value="Thr_synth_N"/>
</dbReference>
<evidence type="ECO:0000256" key="5">
    <source>
        <dbReference type="PIRSR" id="PIRSR604450-51"/>
    </source>
</evidence>
<keyword evidence="9" id="KW-1185">Reference proteome</keyword>
<comment type="similarity">
    <text evidence="2">Belongs to the threonine synthase family.</text>
</comment>
<evidence type="ECO:0000313" key="9">
    <source>
        <dbReference type="Proteomes" id="UP000248132"/>
    </source>
</evidence>
<dbReference type="InterPro" id="IPR037158">
    <property type="entry name" value="Thr_synth_N_sf"/>
</dbReference>
<dbReference type="AlphaFoldDB" id="A0A318XMQ3"/>
<dbReference type="Gene3D" id="3.40.50.1100">
    <property type="match status" value="2"/>
</dbReference>
<gene>
    <name evidence="8" type="ORF">LY28_01171</name>
</gene>